<dbReference type="Pfam" id="PF03466">
    <property type="entry name" value="LysR_substrate"/>
    <property type="match status" value="1"/>
</dbReference>
<keyword evidence="3 6" id="KW-0238">DNA-binding</keyword>
<evidence type="ECO:0000313" key="7">
    <source>
        <dbReference type="Proteomes" id="UP000199051"/>
    </source>
</evidence>
<keyword evidence="4" id="KW-0804">Transcription</keyword>
<organism evidence="6 7">
    <name type="scientific">Actinokineospora terrae</name>
    <dbReference type="NCBI Taxonomy" id="155974"/>
    <lineage>
        <taxon>Bacteria</taxon>
        <taxon>Bacillati</taxon>
        <taxon>Actinomycetota</taxon>
        <taxon>Actinomycetes</taxon>
        <taxon>Pseudonocardiales</taxon>
        <taxon>Pseudonocardiaceae</taxon>
        <taxon>Actinokineospora</taxon>
    </lineage>
</organism>
<dbReference type="Pfam" id="PF00126">
    <property type="entry name" value="HTH_1"/>
    <property type="match status" value="1"/>
</dbReference>
<dbReference type="STRING" id="155974.SAMN04487818_11528"/>
<dbReference type="Proteomes" id="UP000199051">
    <property type="component" value="Unassembled WGS sequence"/>
</dbReference>
<dbReference type="InterPro" id="IPR036390">
    <property type="entry name" value="WH_DNA-bd_sf"/>
</dbReference>
<evidence type="ECO:0000256" key="4">
    <source>
        <dbReference type="ARBA" id="ARBA00023163"/>
    </source>
</evidence>
<dbReference type="Gene3D" id="1.10.10.10">
    <property type="entry name" value="Winged helix-like DNA-binding domain superfamily/Winged helix DNA-binding domain"/>
    <property type="match status" value="1"/>
</dbReference>
<comment type="similarity">
    <text evidence="1">Belongs to the LysR transcriptional regulatory family.</text>
</comment>
<evidence type="ECO:0000256" key="3">
    <source>
        <dbReference type="ARBA" id="ARBA00023125"/>
    </source>
</evidence>
<protein>
    <submittedName>
        <fullName evidence="6">DNA-binding transcriptional regulator, LysR family</fullName>
    </submittedName>
</protein>
<dbReference type="GO" id="GO:0032993">
    <property type="term" value="C:protein-DNA complex"/>
    <property type="evidence" value="ECO:0007669"/>
    <property type="project" value="TreeGrafter"/>
</dbReference>
<gene>
    <name evidence="6" type="ORF">SAMN04487818_11528</name>
</gene>
<dbReference type="PROSITE" id="PS50931">
    <property type="entry name" value="HTH_LYSR"/>
    <property type="match status" value="1"/>
</dbReference>
<dbReference type="GO" id="GO:0003677">
    <property type="term" value="F:DNA binding"/>
    <property type="evidence" value="ECO:0007669"/>
    <property type="project" value="UniProtKB-KW"/>
</dbReference>
<evidence type="ECO:0000259" key="5">
    <source>
        <dbReference type="PROSITE" id="PS50931"/>
    </source>
</evidence>
<feature type="domain" description="HTH lysR-type" evidence="5">
    <location>
        <begin position="17"/>
        <end position="74"/>
    </location>
</feature>
<dbReference type="AlphaFoldDB" id="A0A1H9XH45"/>
<name>A0A1H9XH45_9PSEU</name>
<dbReference type="Gene3D" id="3.40.190.10">
    <property type="entry name" value="Periplasmic binding protein-like II"/>
    <property type="match status" value="2"/>
</dbReference>
<dbReference type="PANTHER" id="PTHR30346">
    <property type="entry name" value="TRANSCRIPTIONAL DUAL REGULATOR HCAR-RELATED"/>
    <property type="match status" value="1"/>
</dbReference>
<dbReference type="SUPFAM" id="SSF53850">
    <property type="entry name" value="Periplasmic binding protein-like II"/>
    <property type="match status" value="1"/>
</dbReference>
<dbReference type="GO" id="GO:0003700">
    <property type="term" value="F:DNA-binding transcription factor activity"/>
    <property type="evidence" value="ECO:0007669"/>
    <property type="project" value="InterPro"/>
</dbReference>
<dbReference type="InterPro" id="IPR036388">
    <property type="entry name" value="WH-like_DNA-bd_sf"/>
</dbReference>
<dbReference type="CDD" id="cd08423">
    <property type="entry name" value="PBP2_LTTR_like_6"/>
    <property type="match status" value="1"/>
</dbReference>
<proteinExistence type="inferred from homology"/>
<dbReference type="PANTHER" id="PTHR30346:SF29">
    <property type="entry name" value="LYSR SUBSTRATE-BINDING"/>
    <property type="match status" value="1"/>
</dbReference>
<evidence type="ECO:0000313" key="6">
    <source>
        <dbReference type="EMBL" id="SES45147.1"/>
    </source>
</evidence>
<dbReference type="InterPro" id="IPR000847">
    <property type="entry name" value="LysR_HTH_N"/>
</dbReference>
<keyword evidence="7" id="KW-1185">Reference proteome</keyword>
<dbReference type="InterPro" id="IPR005119">
    <property type="entry name" value="LysR_subst-bd"/>
</dbReference>
<evidence type="ECO:0000256" key="2">
    <source>
        <dbReference type="ARBA" id="ARBA00023015"/>
    </source>
</evidence>
<sequence>MAGPAGARRGDAGVLTVSLAGLRAIEALATHGSMTAAASALGYTPSAISQQIARLGRDVHQPLVEQQGGRTTLTVAGRILAESASRIVIELESMSAELQAQTETVTGTLRIAAFPTAARGVIPAAMRELCLAWPELEPRLIEADSHRAVELVARGTVDLGVAHDWLAIPLALPDGLQARHLGNDFSDVLAHHTHPLADRASVELDELADESWLYEPGSVAHDFLLNTYRRSPHPDRFTHIVSEYASQIEMVGAGLGLALVPRMGRGTLPPTVRALTVKAPPLRRIYGVWRTPTGRRPALSAALGVLEATCARLEQGR</sequence>
<dbReference type="EMBL" id="FOGI01000015">
    <property type="protein sequence ID" value="SES45147.1"/>
    <property type="molecule type" value="Genomic_DNA"/>
</dbReference>
<accession>A0A1H9XH45</accession>
<dbReference type="SUPFAM" id="SSF46785">
    <property type="entry name" value="Winged helix' DNA-binding domain"/>
    <property type="match status" value="1"/>
</dbReference>
<keyword evidence="2" id="KW-0805">Transcription regulation</keyword>
<evidence type="ECO:0000256" key="1">
    <source>
        <dbReference type="ARBA" id="ARBA00009437"/>
    </source>
</evidence>
<reference evidence="7" key="1">
    <citation type="submission" date="2016-10" db="EMBL/GenBank/DDBJ databases">
        <authorList>
            <person name="Varghese N."/>
            <person name="Submissions S."/>
        </authorList>
    </citation>
    <scope>NUCLEOTIDE SEQUENCE [LARGE SCALE GENOMIC DNA]</scope>
    <source>
        <strain evidence="7">DSM 44260</strain>
    </source>
</reference>